<proteinExistence type="predicted"/>
<dbReference type="FunFam" id="2.30.180.10:FF:000032">
    <property type="entry name" value="Fasciclin domain-containing protein, putative"/>
    <property type="match status" value="2"/>
</dbReference>
<evidence type="ECO:0000259" key="2">
    <source>
        <dbReference type="PROSITE" id="PS50213"/>
    </source>
</evidence>
<feature type="compositionally biased region" description="Low complexity" evidence="1">
    <location>
        <begin position="11"/>
        <end position="28"/>
    </location>
</feature>
<keyword evidence="4" id="KW-1185">Reference proteome</keyword>
<dbReference type="EMBL" id="JALJRB010000018">
    <property type="protein sequence ID" value="MCJ8501860.1"/>
    <property type="molecule type" value="Genomic_DNA"/>
</dbReference>
<dbReference type="InterPro" id="IPR050904">
    <property type="entry name" value="Adhesion/Biosynth-related"/>
</dbReference>
<dbReference type="Proteomes" id="UP001165427">
    <property type="component" value="Unassembled WGS sequence"/>
</dbReference>
<dbReference type="PROSITE" id="PS50213">
    <property type="entry name" value="FAS1"/>
    <property type="match status" value="2"/>
</dbReference>
<dbReference type="RefSeq" id="WP_246911170.1">
    <property type="nucleotide sequence ID" value="NZ_JALJRB010000018.1"/>
</dbReference>
<dbReference type="Pfam" id="PF02469">
    <property type="entry name" value="Fasciclin"/>
    <property type="match status" value="2"/>
</dbReference>
<dbReference type="Gene3D" id="2.30.180.10">
    <property type="entry name" value="FAS1 domain"/>
    <property type="match status" value="2"/>
</dbReference>
<dbReference type="GO" id="GO:0005615">
    <property type="term" value="C:extracellular space"/>
    <property type="evidence" value="ECO:0007669"/>
    <property type="project" value="TreeGrafter"/>
</dbReference>
<dbReference type="PANTHER" id="PTHR10900:SF77">
    <property type="entry name" value="FI19380P1"/>
    <property type="match status" value="1"/>
</dbReference>
<dbReference type="InterPro" id="IPR036378">
    <property type="entry name" value="FAS1_dom_sf"/>
</dbReference>
<name>A0AA41R660_9BACT</name>
<dbReference type="AlphaFoldDB" id="A0AA41R660"/>
<dbReference type="PANTHER" id="PTHR10900">
    <property type="entry name" value="PERIOSTIN-RELATED"/>
    <property type="match status" value="1"/>
</dbReference>
<feature type="region of interest" description="Disordered" evidence="1">
    <location>
        <begin position="11"/>
        <end position="30"/>
    </location>
</feature>
<feature type="domain" description="FAS1" evidence="2">
    <location>
        <begin position="33"/>
        <end position="174"/>
    </location>
</feature>
<sequence length="323" mass="32339">MIATLTIFGCSSSSHDSAASGGASDGHGTPAPAADIVDTAVAAGDFTTLVSALQATGLDEALRGPGPFTVFAPTDNAFAAIPATALNDLVTAANKAPLRDILLYHVFDGEVRATEALMLAQAGESVPMLNGDLLALDLDGGNLVLNIDGTSPATVVITDIVTSNGVIHVIDTVLSPADGKGTIVDKLINLGNYTTLVFAVQTAGLEGAISGPGPLTLFAPTDEAFAKIPSATINALLADIPTLTDLLTYHVNAAEIFAVDAIAADGTAITMLNGDDVSVDLVGDALTLNTGGSAPAIVTATDFIATNGIVHAIDTVISPADAP</sequence>
<evidence type="ECO:0000256" key="1">
    <source>
        <dbReference type="SAM" id="MobiDB-lite"/>
    </source>
</evidence>
<dbReference type="SMART" id="SM00554">
    <property type="entry name" value="FAS1"/>
    <property type="match status" value="2"/>
</dbReference>
<accession>A0AA41R660</accession>
<reference evidence="3" key="1">
    <citation type="submission" date="2022-04" db="EMBL/GenBank/DDBJ databases">
        <title>Desulfatitalea alkaliphila sp. nov., a novel anaerobic sulfate-reducing bacterium isolated from terrestrial mud volcano, Taman Peninsula, Russia.</title>
        <authorList>
            <person name="Khomyakova M.A."/>
            <person name="Merkel A.Y."/>
            <person name="Slobodkin A.I."/>
        </authorList>
    </citation>
    <scope>NUCLEOTIDE SEQUENCE</scope>
    <source>
        <strain evidence="3">M08but</strain>
    </source>
</reference>
<dbReference type="SUPFAM" id="SSF82153">
    <property type="entry name" value="FAS1 domain"/>
    <property type="match status" value="2"/>
</dbReference>
<gene>
    <name evidence="3" type="ORF">MRX98_14850</name>
</gene>
<feature type="domain" description="FAS1" evidence="2">
    <location>
        <begin position="180"/>
        <end position="317"/>
    </location>
</feature>
<organism evidence="3 4">
    <name type="scientific">Desulfatitalea alkaliphila</name>
    <dbReference type="NCBI Taxonomy" id="2929485"/>
    <lineage>
        <taxon>Bacteria</taxon>
        <taxon>Pseudomonadati</taxon>
        <taxon>Thermodesulfobacteriota</taxon>
        <taxon>Desulfobacteria</taxon>
        <taxon>Desulfobacterales</taxon>
        <taxon>Desulfosarcinaceae</taxon>
        <taxon>Desulfatitalea</taxon>
    </lineage>
</organism>
<comment type="caution">
    <text evidence="3">The sequence shown here is derived from an EMBL/GenBank/DDBJ whole genome shotgun (WGS) entry which is preliminary data.</text>
</comment>
<evidence type="ECO:0000313" key="4">
    <source>
        <dbReference type="Proteomes" id="UP001165427"/>
    </source>
</evidence>
<evidence type="ECO:0000313" key="3">
    <source>
        <dbReference type="EMBL" id="MCJ8501860.1"/>
    </source>
</evidence>
<dbReference type="InterPro" id="IPR000782">
    <property type="entry name" value="FAS1_domain"/>
</dbReference>
<protein>
    <submittedName>
        <fullName evidence="3">Fasciclin domain-containing protein</fullName>
    </submittedName>
</protein>